<dbReference type="Pfam" id="PF26273">
    <property type="entry name" value="Gly_zipper"/>
    <property type="match status" value="1"/>
</dbReference>
<gene>
    <name evidence="3" type="ORF">SDC9_88836</name>
</gene>
<proteinExistence type="predicted"/>
<dbReference type="PANTHER" id="PTHR43792:SF13">
    <property type="entry name" value="ACETYLTRANSFERASE"/>
    <property type="match status" value="1"/>
</dbReference>
<dbReference type="InterPro" id="IPR058598">
    <property type="entry name" value="Gly_zipper-like_dom"/>
</dbReference>
<dbReference type="PROSITE" id="PS51186">
    <property type="entry name" value="GNAT"/>
    <property type="match status" value="1"/>
</dbReference>
<dbReference type="InterPro" id="IPR000182">
    <property type="entry name" value="GNAT_dom"/>
</dbReference>
<dbReference type="AlphaFoldDB" id="A0A644ZU47"/>
<protein>
    <recommendedName>
        <fullName evidence="2">N-acetyltransferase domain-containing protein</fullName>
    </recommendedName>
</protein>
<evidence type="ECO:0000313" key="3">
    <source>
        <dbReference type="EMBL" id="MPM42173.1"/>
    </source>
</evidence>
<evidence type="ECO:0000256" key="1">
    <source>
        <dbReference type="SAM" id="Phobius"/>
    </source>
</evidence>
<evidence type="ECO:0000259" key="2">
    <source>
        <dbReference type="PROSITE" id="PS51186"/>
    </source>
</evidence>
<comment type="caution">
    <text evidence="3">The sequence shown here is derived from an EMBL/GenBank/DDBJ whole genome shotgun (WGS) entry which is preliminary data.</text>
</comment>
<keyword evidence="1" id="KW-1133">Transmembrane helix</keyword>
<name>A0A644ZU47_9ZZZZ</name>
<dbReference type="InterPro" id="IPR016181">
    <property type="entry name" value="Acyl_CoA_acyltransferase"/>
</dbReference>
<feature type="transmembrane region" description="Helical" evidence="1">
    <location>
        <begin position="90"/>
        <end position="107"/>
    </location>
</feature>
<dbReference type="Pfam" id="PF13302">
    <property type="entry name" value="Acetyltransf_3"/>
    <property type="match status" value="1"/>
</dbReference>
<organism evidence="3">
    <name type="scientific">bioreactor metagenome</name>
    <dbReference type="NCBI Taxonomy" id="1076179"/>
    <lineage>
        <taxon>unclassified sequences</taxon>
        <taxon>metagenomes</taxon>
        <taxon>ecological metagenomes</taxon>
    </lineage>
</organism>
<dbReference type="GO" id="GO:0016747">
    <property type="term" value="F:acyltransferase activity, transferring groups other than amino-acyl groups"/>
    <property type="evidence" value="ECO:0007669"/>
    <property type="project" value="InterPro"/>
</dbReference>
<feature type="transmembrane region" description="Helical" evidence="1">
    <location>
        <begin position="113"/>
        <end position="131"/>
    </location>
</feature>
<accession>A0A644ZU47</accession>
<dbReference type="InterPro" id="IPR051531">
    <property type="entry name" value="N-acetyltransferase"/>
</dbReference>
<feature type="domain" description="N-acetyltransferase" evidence="2">
    <location>
        <begin position="1"/>
        <end position="89"/>
    </location>
</feature>
<dbReference type="PANTHER" id="PTHR43792">
    <property type="entry name" value="GNAT FAMILY, PUTATIVE (AFU_ORTHOLOGUE AFUA_3G00765)-RELATED-RELATED"/>
    <property type="match status" value="1"/>
</dbReference>
<dbReference type="Gene3D" id="3.40.630.30">
    <property type="match status" value="1"/>
</dbReference>
<dbReference type="EMBL" id="VSSQ01009631">
    <property type="protein sequence ID" value="MPM42173.1"/>
    <property type="molecule type" value="Genomic_DNA"/>
</dbReference>
<dbReference type="SUPFAM" id="SSF55729">
    <property type="entry name" value="Acyl-CoA N-acyltransferases (Nat)"/>
    <property type="match status" value="1"/>
</dbReference>
<sequence>MGPANERHETEIGYGIDEAYRNQGYAAEALQKMCEWAFSQENVYYIQAKIESDPINIPSKKVLVKCGFIKTGSEEEKAELLFELEKPKSSFVSIYMCLGLSIGMYIGTSFDNIAIGMCIGISIGVALGAALDESDKNKRKRN</sequence>
<reference evidence="3" key="1">
    <citation type="submission" date="2019-08" db="EMBL/GenBank/DDBJ databases">
        <authorList>
            <person name="Kucharzyk K."/>
            <person name="Murdoch R.W."/>
            <person name="Higgins S."/>
            <person name="Loffler F."/>
        </authorList>
    </citation>
    <scope>NUCLEOTIDE SEQUENCE</scope>
</reference>
<keyword evidence="1" id="KW-0472">Membrane</keyword>
<keyword evidence="1" id="KW-0812">Transmembrane</keyword>